<evidence type="ECO:0000313" key="9">
    <source>
        <dbReference type="EMBL" id="CAK9877854.1"/>
    </source>
</evidence>
<dbReference type="InterPro" id="IPR052374">
    <property type="entry name" value="SERAC1"/>
</dbReference>
<dbReference type="Pfam" id="PF05057">
    <property type="entry name" value="DUF676"/>
    <property type="match status" value="1"/>
</dbReference>
<dbReference type="PANTHER" id="PTHR48182:SF2">
    <property type="entry name" value="PROTEIN SERAC1"/>
    <property type="match status" value="1"/>
</dbReference>
<comment type="subcellular location">
    <subcellularLocation>
        <location evidence="2">Endoplasmic reticulum</location>
    </subcellularLocation>
    <subcellularLocation>
        <location evidence="3">Membrane</location>
    </subcellularLocation>
    <subcellularLocation>
        <location evidence="1">Mitochondrion</location>
    </subcellularLocation>
</comment>
<feature type="domain" description="DUF676" evidence="8">
    <location>
        <begin position="33"/>
        <end position="182"/>
    </location>
</feature>
<dbReference type="SUPFAM" id="SSF53474">
    <property type="entry name" value="alpha/beta-Hydrolases"/>
    <property type="match status" value="1"/>
</dbReference>
<dbReference type="InterPro" id="IPR029058">
    <property type="entry name" value="AB_hydrolase_fold"/>
</dbReference>
<reference evidence="9" key="1">
    <citation type="submission" date="2024-03" db="EMBL/GenBank/DDBJ databases">
        <authorList>
            <consortium name="ELIXIR-Norway"/>
            <consortium name="Elixir Norway"/>
        </authorList>
    </citation>
    <scope>NUCLEOTIDE SEQUENCE</scope>
</reference>
<evidence type="ECO:0000256" key="3">
    <source>
        <dbReference type="ARBA" id="ARBA00004370"/>
    </source>
</evidence>
<keyword evidence="4" id="KW-0256">Endoplasmic reticulum</keyword>
<keyword evidence="10" id="KW-1185">Reference proteome</keyword>
<proteinExistence type="predicted"/>
<dbReference type="InterPro" id="IPR007751">
    <property type="entry name" value="DUF676_lipase-like"/>
</dbReference>
<evidence type="ECO:0000256" key="1">
    <source>
        <dbReference type="ARBA" id="ARBA00004173"/>
    </source>
</evidence>
<keyword evidence="5" id="KW-0496">Mitochondrion</keyword>
<protein>
    <recommendedName>
        <fullName evidence="8">DUF676 domain-containing protein</fullName>
    </recommendedName>
</protein>
<evidence type="ECO:0000256" key="4">
    <source>
        <dbReference type="ARBA" id="ARBA00022824"/>
    </source>
</evidence>
<name>A0ABP1BPB1_9BRYO</name>
<accession>A0ABP1BPB1</accession>
<feature type="compositionally biased region" description="Low complexity" evidence="7">
    <location>
        <begin position="338"/>
        <end position="353"/>
    </location>
</feature>
<sequence>MGQHLSTTDEIPSAIIPVHDLNPQCTSTNPDLVVIFFHGIGYGKNDEWKETWTSTTSGGERVCWPQEWLPADLATQNVNNVRILSLSYDSALLGTNEHVTEIGKNLVQSLVSKSEYEPLWEAPIVLVGYSFGGLVVKSLVVEVGKRVNARIVGGLDKQVQRTCQKFLENLKGAIFYGVPHTGGGEDFKQFFVYQSQQFKDANKKQIAESGILKSLERFNRQMAELSVDFETAVDPTLIIYAFGEGQPVRRGGSVLVPYASAQNLARRNHYKVEDASHITICQPTSQQAINYSLLKDVLSVVMVGTQRRTTPQSTHAPIQQSTHAPIQQSTHTLIQQRSLETPSQESSSSNTTPYLDDLR</sequence>
<evidence type="ECO:0000256" key="5">
    <source>
        <dbReference type="ARBA" id="ARBA00023128"/>
    </source>
</evidence>
<evidence type="ECO:0000313" key="10">
    <source>
        <dbReference type="Proteomes" id="UP001497522"/>
    </source>
</evidence>
<feature type="compositionally biased region" description="Polar residues" evidence="7">
    <location>
        <begin position="308"/>
        <end position="337"/>
    </location>
</feature>
<organism evidence="9 10">
    <name type="scientific">Sphagnum jensenii</name>
    <dbReference type="NCBI Taxonomy" id="128206"/>
    <lineage>
        <taxon>Eukaryota</taxon>
        <taxon>Viridiplantae</taxon>
        <taxon>Streptophyta</taxon>
        <taxon>Embryophyta</taxon>
        <taxon>Bryophyta</taxon>
        <taxon>Sphagnophytina</taxon>
        <taxon>Sphagnopsida</taxon>
        <taxon>Sphagnales</taxon>
        <taxon>Sphagnaceae</taxon>
        <taxon>Sphagnum</taxon>
    </lineage>
</organism>
<dbReference type="EMBL" id="OZ023707">
    <property type="protein sequence ID" value="CAK9877854.1"/>
    <property type="molecule type" value="Genomic_DNA"/>
</dbReference>
<evidence type="ECO:0000259" key="8">
    <source>
        <dbReference type="Pfam" id="PF05057"/>
    </source>
</evidence>
<feature type="region of interest" description="Disordered" evidence="7">
    <location>
        <begin position="308"/>
        <end position="359"/>
    </location>
</feature>
<dbReference type="PANTHER" id="PTHR48182">
    <property type="entry name" value="PROTEIN SERAC1"/>
    <property type="match status" value="1"/>
</dbReference>
<evidence type="ECO:0000256" key="7">
    <source>
        <dbReference type="SAM" id="MobiDB-lite"/>
    </source>
</evidence>
<dbReference type="Proteomes" id="UP001497522">
    <property type="component" value="Chromosome 6"/>
</dbReference>
<dbReference type="Gene3D" id="3.40.50.1820">
    <property type="entry name" value="alpha/beta hydrolase"/>
    <property type="match status" value="1"/>
</dbReference>
<evidence type="ECO:0000256" key="2">
    <source>
        <dbReference type="ARBA" id="ARBA00004240"/>
    </source>
</evidence>
<keyword evidence="6" id="KW-0472">Membrane</keyword>
<gene>
    <name evidence="9" type="ORF">CSSPJE1EN2_LOCUS19679</name>
</gene>
<evidence type="ECO:0000256" key="6">
    <source>
        <dbReference type="ARBA" id="ARBA00023136"/>
    </source>
</evidence>